<dbReference type="EMBL" id="JNGW01000012">
    <property type="protein sequence ID" value="KDR53778.1"/>
    <property type="molecule type" value="Genomic_DNA"/>
</dbReference>
<dbReference type="PANTHER" id="PTHR44196">
    <property type="entry name" value="DEHYDROGENASE/REDUCTASE SDR FAMILY MEMBER 7B"/>
    <property type="match status" value="1"/>
</dbReference>
<comment type="caution">
    <text evidence="3">The sequence shown here is derived from an EMBL/GenBank/DDBJ whole genome shotgun (WGS) entry which is preliminary data.</text>
</comment>
<protein>
    <submittedName>
        <fullName evidence="3">Oxidoreductase, short chain dehydrogenase/reductase family protein</fullName>
    </submittedName>
</protein>
<dbReference type="HOGENOM" id="CLU_010194_2_1_10"/>
<dbReference type="Pfam" id="PF00106">
    <property type="entry name" value="adh_short"/>
    <property type="match status" value="1"/>
</dbReference>
<evidence type="ECO:0000256" key="1">
    <source>
        <dbReference type="ARBA" id="ARBA00006484"/>
    </source>
</evidence>
<dbReference type="GO" id="GO:0016491">
    <property type="term" value="F:oxidoreductase activity"/>
    <property type="evidence" value="ECO:0007669"/>
    <property type="project" value="UniProtKB-KW"/>
</dbReference>
<evidence type="ECO:0000313" key="3">
    <source>
        <dbReference type="EMBL" id="KDR53778.1"/>
    </source>
</evidence>
<dbReference type="Proteomes" id="UP000027442">
    <property type="component" value="Unassembled WGS sequence"/>
</dbReference>
<dbReference type="eggNOG" id="COG0300">
    <property type="taxonomic scope" value="Bacteria"/>
</dbReference>
<gene>
    <name evidence="3" type="ORF">HMPREF1991_00145</name>
</gene>
<dbReference type="PRINTS" id="PR00081">
    <property type="entry name" value="GDHRDH"/>
</dbReference>
<proteinExistence type="inferred from homology"/>
<dbReference type="SUPFAM" id="SSF51735">
    <property type="entry name" value="NAD(P)-binding Rossmann-fold domains"/>
    <property type="match status" value="1"/>
</dbReference>
<name>A0A069QLP3_HOYLO</name>
<dbReference type="PANTHER" id="PTHR44196:SF3">
    <property type="entry name" value="SHORT CHAIN DEHYDROGENASE FAMILY PROTEIN"/>
    <property type="match status" value="1"/>
</dbReference>
<accession>A0A069QLP3</accession>
<dbReference type="AlphaFoldDB" id="A0A069QLP3"/>
<dbReference type="Gene3D" id="3.40.50.720">
    <property type="entry name" value="NAD(P)-binding Rossmann-like Domain"/>
    <property type="match status" value="1"/>
</dbReference>
<organism evidence="3 4">
    <name type="scientific">Hoylesella loescheii DSM 19665 = JCM 12249 = ATCC 15930</name>
    <dbReference type="NCBI Taxonomy" id="1122985"/>
    <lineage>
        <taxon>Bacteria</taxon>
        <taxon>Pseudomonadati</taxon>
        <taxon>Bacteroidota</taxon>
        <taxon>Bacteroidia</taxon>
        <taxon>Bacteroidales</taxon>
        <taxon>Prevotellaceae</taxon>
        <taxon>Hoylesella</taxon>
    </lineage>
</organism>
<dbReference type="PATRIC" id="fig|1122985.7.peg.153"/>
<keyword evidence="4" id="KW-1185">Reference proteome</keyword>
<dbReference type="RefSeq" id="WP_018966497.1">
    <property type="nucleotide sequence ID" value="NZ_KB899210.1"/>
</dbReference>
<keyword evidence="2" id="KW-0560">Oxidoreductase</keyword>
<dbReference type="InterPro" id="IPR036291">
    <property type="entry name" value="NAD(P)-bd_dom_sf"/>
</dbReference>
<dbReference type="InterPro" id="IPR002347">
    <property type="entry name" value="SDR_fam"/>
</dbReference>
<comment type="similarity">
    <text evidence="1">Belongs to the short-chain dehydrogenases/reductases (SDR) family.</text>
</comment>
<dbReference type="GO" id="GO:0016020">
    <property type="term" value="C:membrane"/>
    <property type="evidence" value="ECO:0007669"/>
    <property type="project" value="TreeGrafter"/>
</dbReference>
<evidence type="ECO:0000313" key="4">
    <source>
        <dbReference type="Proteomes" id="UP000027442"/>
    </source>
</evidence>
<sequence>MKKAIVMGASSGIGYAVAKRLIEEGWMVGLSARRLEPLETLTQLAPERVFTQRIDVTDTEATTPLSQLIARLGSIDLYFHASGIGKQNTLLDESIEQATLNTNVMGFARMVDFVFNHMANNGGGHIAVISSVAGTKGIGNAASYSASKTFQNAYIQALDQLAMKRGLAINFTDIRPGFVDTPILTGDNYPMLMTVEHVTERIMWALKRKKRVRIIDWRYRLMVRIWRMIPNWYWRKMKIGKT</sequence>
<reference evidence="3 4" key="1">
    <citation type="submission" date="2013-08" db="EMBL/GenBank/DDBJ databases">
        <authorList>
            <person name="Weinstock G."/>
            <person name="Sodergren E."/>
            <person name="Wylie T."/>
            <person name="Fulton L."/>
            <person name="Fulton R."/>
            <person name="Fronick C."/>
            <person name="O'Laughlin M."/>
            <person name="Godfrey J."/>
            <person name="Miner T."/>
            <person name="Herter B."/>
            <person name="Appelbaum E."/>
            <person name="Cordes M."/>
            <person name="Lek S."/>
            <person name="Wollam A."/>
            <person name="Pepin K.H."/>
            <person name="Palsikar V.B."/>
            <person name="Mitreva M."/>
            <person name="Wilson R.K."/>
        </authorList>
    </citation>
    <scope>NUCLEOTIDE SEQUENCE [LARGE SCALE GENOMIC DNA]</scope>
    <source>
        <strain evidence="3 4">ATCC 15930</strain>
    </source>
</reference>
<evidence type="ECO:0000256" key="2">
    <source>
        <dbReference type="ARBA" id="ARBA00023002"/>
    </source>
</evidence>